<dbReference type="EMBL" id="FNBW01000008">
    <property type="protein sequence ID" value="SDF93563.1"/>
    <property type="molecule type" value="Genomic_DNA"/>
</dbReference>
<dbReference type="FunFam" id="1.10.287.130:FF:000001">
    <property type="entry name" value="Two-component sensor histidine kinase"/>
    <property type="match status" value="1"/>
</dbReference>
<keyword evidence="6" id="KW-0902">Two-component regulatory system</keyword>
<keyword evidence="5 8" id="KW-0418">Kinase</keyword>
<proteinExistence type="predicted"/>
<keyword evidence="3" id="KW-0597">Phosphoprotein</keyword>
<dbReference type="AlphaFoldDB" id="A0A8G2EVN5"/>
<protein>
    <recommendedName>
        <fullName evidence="2">histidine kinase</fullName>
        <ecNumber evidence="2">2.7.13.3</ecNumber>
    </recommendedName>
</protein>
<gene>
    <name evidence="8" type="ORF">SAMN05660686_02795</name>
</gene>
<dbReference type="InterPro" id="IPR005467">
    <property type="entry name" value="His_kinase_dom"/>
</dbReference>
<dbReference type="RefSeq" id="WP_093151140.1">
    <property type="nucleotide sequence ID" value="NZ_FNBW01000008.1"/>
</dbReference>
<comment type="caution">
    <text evidence="8">The sequence shown here is derived from an EMBL/GenBank/DDBJ whole genome shotgun (WGS) entry which is preliminary data.</text>
</comment>
<keyword evidence="4" id="KW-0808">Transferase</keyword>
<dbReference type="InterPro" id="IPR036890">
    <property type="entry name" value="HATPase_C_sf"/>
</dbReference>
<dbReference type="Proteomes" id="UP000198615">
    <property type="component" value="Unassembled WGS sequence"/>
</dbReference>
<evidence type="ECO:0000313" key="9">
    <source>
        <dbReference type="Proteomes" id="UP000198615"/>
    </source>
</evidence>
<reference evidence="8 9" key="1">
    <citation type="submission" date="2016-10" db="EMBL/GenBank/DDBJ databases">
        <authorList>
            <person name="Varghese N."/>
            <person name="Submissions S."/>
        </authorList>
    </citation>
    <scope>NUCLEOTIDE SEQUENCE [LARGE SCALE GENOMIC DNA]</scope>
    <source>
        <strain evidence="8 9">DSM 18839</strain>
    </source>
</reference>
<dbReference type="GO" id="GO:0000155">
    <property type="term" value="F:phosphorelay sensor kinase activity"/>
    <property type="evidence" value="ECO:0007669"/>
    <property type="project" value="InterPro"/>
</dbReference>
<dbReference type="Pfam" id="PF02518">
    <property type="entry name" value="HATPase_c"/>
    <property type="match status" value="1"/>
</dbReference>
<comment type="catalytic activity">
    <reaction evidence="1">
        <text>ATP + protein L-histidine = ADP + protein N-phospho-L-histidine.</text>
        <dbReference type="EC" id="2.7.13.3"/>
    </reaction>
</comment>
<dbReference type="Pfam" id="PF12860">
    <property type="entry name" value="PAS_7"/>
    <property type="match status" value="1"/>
</dbReference>
<name>A0A8G2EVN5_9PROT</name>
<dbReference type="InterPro" id="IPR003594">
    <property type="entry name" value="HATPase_dom"/>
</dbReference>
<dbReference type="PANTHER" id="PTHR43711">
    <property type="entry name" value="TWO-COMPONENT HISTIDINE KINASE"/>
    <property type="match status" value="1"/>
</dbReference>
<dbReference type="PRINTS" id="PR00344">
    <property type="entry name" value="BCTRLSENSOR"/>
</dbReference>
<dbReference type="SMART" id="SM00387">
    <property type="entry name" value="HATPase_c"/>
    <property type="match status" value="1"/>
</dbReference>
<evidence type="ECO:0000313" key="8">
    <source>
        <dbReference type="EMBL" id="SDF93563.1"/>
    </source>
</evidence>
<dbReference type="CDD" id="cd00082">
    <property type="entry name" value="HisKA"/>
    <property type="match status" value="1"/>
</dbReference>
<dbReference type="OrthoDB" id="9797304at2"/>
<evidence type="ECO:0000259" key="7">
    <source>
        <dbReference type="PROSITE" id="PS50109"/>
    </source>
</evidence>
<dbReference type="InterPro" id="IPR050736">
    <property type="entry name" value="Sensor_HK_Regulatory"/>
</dbReference>
<evidence type="ECO:0000256" key="2">
    <source>
        <dbReference type="ARBA" id="ARBA00012438"/>
    </source>
</evidence>
<evidence type="ECO:0000256" key="1">
    <source>
        <dbReference type="ARBA" id="ARBA00000085"/>
    </source>
</evidence>
<evidence type="ECO:0000256" key="4">
    <source>
        <dbReference type="ARBA" id="ARBA00022679"/>
    </source>
</evidence>
<dbReference type="InterPro" id="IPR004358">
    <property type="entry name" value="Sig_transdc_His_kin-like_C"/>
</dbReference>
<dbReference type="PROSITE" id="PS50109">
    <property type="entry name" value="HIS_KIN"/>
    <property type="match status" value="1"/>
</dbReference>
<evidence type="ECO:0000256" key="5">
    <source>
        <dbReference type="ARBA" id="ARBA00022777"/>
    </source>
</evidence>
<dbReference type="SMART" id="SM00388">
    <property type="entry name" value="HisKA"/>
    <property type="match status" value="1"/>
</dbReference>
<accession>A0A8G2EVN5</accession>
<feature type="domain" description="Histidine kinase" evidence="7">
    <location>
        <begin position="423"/>
        <end position="637"/>
    </location>
</feature>
<dbReference type="InterPro" id="IPR036097">
    <property type="entry name" value="HisK_dim/P_sf"/>
</dbReference>
<dbReference type="Gene3D" id="3.30.565.10">
    <property type="entry name" value="Histidine kinase-like ATPase, C-terminal domain"/>
    <property type="match status" value="1"/>
</dbReference>
<dbReference type="Pfam" id="PF00512">
    <property type="entry name" value="HisKA"/>
    <property type="match status" value="1"/>
</dbReference>
<dbReference type="PANTHER" id="PTHR43711:SF31">
    <property type="entry name" value="HISTIDINE KINASE"/>
    <property type="match status" value="1"/>
</dbReference>
<dbReference type="InterPro" id="IPR003661">
    <property type="entry name" value="HisK_dim/P_dom"/>
</dbReference>
<dbReference type="SUPFAM" id="SSF55785">
    <property type="entry name" value="PYP-like sensor domain (PAS domain)"/>
    <property type="match status" value="3"/>
</dbReference>
<dbReference type="Gene3D" id="3.30.450.20">
    <property type="entry name" value="PAS domain"/>
    <property type="match status" value="1"/>
</dbReference>
<evidence type="ECO:0000256" key="6">
    <source>
        <dbReference type="ARBA" id="ARBA00023012"/>
    </source>
</evidence>
<dbReference type="SUPFAM" id="SSF55874">
    <property type="entry name" value="ATPase domain of HSP90 chaperone/DNA topoisomerase II/histidine kinase"/>
    <property type="match status" value="1"/>
</dbReference>
<keyword evidence="9" id="KW-1185">Reference proteome</keyword>
<sequence length="650" mass="71418">MTPLSWGAIALLGLVAGLLGWVAHRRRLRISELESEVEQVRRLAPDATLAALPNPAWRRDPTGAIGFVNAAAVPLASDLERGSGLATRARETGRVQSESRNLVIDGDRRLFEIFETALSASAGGGTIGMGRDVTGLEQIQSDLARHVDAHAEVLEKLNSAIAVFGPDRRVVFANTAFALMWEIEPARLEVGPTLSEVLDMARESRRLPEQSDFRAWRDDFNRLFTTLIDAHEELLFLPDDSTIRMVVTPHPFGGLLMTFEDVTDRLTLERSYNTLTAVQQETLDNLYEGIVVFGVDSRMKLSNPTFRTQWGLRGTEEEPVFLEPEPPAEVVFQAMRPKFPTDRPWTDIKAEWMSYLAGREATSGTVHLTDGLALDFAVVPLPDGATLLNFRDVTDTLAVQTALQERTEALETADRLKSEFLANVSYELRTPLNAIIGFSEVLEQEYAGPMNERQKDYANAILGSSNRLVRLVNDILDLASIEAGYLELERTAIAPADLASAVENLARERVRARGVGLSVQCPADLAPIEVDERRFTQALYNVVSNAIAFTPEGGDVMLSVEDRGEMVAFIVKDTGVGIALDDQTRVFERFERRGRSSGAGLGLALVKSLIELHDGAVTLTSAPGEGTEVICTVPRHPRRGETDEAGDETE</sequence>
<dbReference type="EC" id="2.7.13.3" evidence="2"/>
<dbReference type="InterPro" id="IPR035965">
    <property type="entry name" value="PAS-like_dom_sf"/>
</dbReference>
<evidence type="ECO:0000256" key="3">
    <source>
        <dbReference type="ARBA" id="ARBA00022553"/>
    </source>
</evidence>
<dbReference type="SUPFAM" id="SSF47384">
    <property type="entry name" value="Homodimeric domain of signal transducing histidine kinase"/>
    <property type="match status" value="1"/>
</dbReference>
<organism evidence="8 9">
    <name type="scientific">Thalassobaculum litoreum DSM 18839</name>
    <dbReference type="NCBI Taxonomy" id="1123362"/>
    <lineage>
        <taxon>Bacteria</taxon>
        <taxon>Pseudomonadati</taxon>
        <taxon>Pseudomonadota</taxon>
        <taxon>Alphaproteobacteria</taxon>
        <taxon>Rhodospirillales</taxon>
        <taxon>Thalassobaculaceae</taxon>
        <taxon>Thalassobaculum</taxon>
    </lineage>
</organism>
<dbReference type="Gene3D" id="1.10.287.130">
    <property type="match status" value="1"/>
</dbReference>